<protein>
    <submittedName>
        <fullName evidence="2">Putative ovule protein</fullName>
    </submittedName>
</protein>
<evidence type="ECO:0000256" key="1">
    <source>
        <dbReference type="SAM" id="Phobius"/>
    </source>
</evidence>
<feature type="transmembrane region" description="Helical" evidence="1">
    <location>
        <begin position="12"/>
        <end position="30"/>
    </location>
</feature>
<proteinExistence type="predicted"/>
<organism evidence="2">
    <name type="scientific">Solanum chacoense</name>
    <name type="common">Chaco potato</name>
    <dbReference type="NCBI Taxonomy" id="4108"/>
    <lineage>
        <taxon>Eukaryota</taxon>
        <taxon>Viridiplantae</taxon>
        <taxon>Streptophyta</taxon>
        <taxon>Embryophyta</taxon>
        <taxon>Tracheophyta</taxon>
        <taxon>Spermatophyta</taxon>
        <taxon>Magnoliopsida</taxon>
        <taxon>eudicotyledons</taxon>
        <taxon>Gunneridae</taxon>
        <taxon>Pentapetalae</taxon>
        <taxon>asterids</taxon>
        <taxon>lamiids</taxon>
        <taxon>Solanales</taxon>
        <taxon>Solanaceae</taxon>
        <taxon>Solanoideae</taxon>
        <taxon>Solaneae</taxon>
        <taxon>Solanum</taxon>
    </lineage>
</organism>
<dbReference type="AlphaFoldDB" id="A0A0V0HCJ9"/>
<dbReference type="EMBL" id="GEDG01021948">
    <property type="protein sequence ID" value="JAP17891.1"/>
    <property type="molecule type" value="Transcribed_RNA"/>
</dbReference>
<keyword evidence="1" id="KW-0812">Transmembrane</keyword>
<keyword evidence="1" id="KW-1133">Transmembrane helix</keyword>
<keyword evidence="1" id="KW-0472">Membrane</keyword>
<name>A0A0V0HCJ9_SOLCH</name>
<sequence>MQSSPVAMVSRNLNILCVSYMDSILVLGLFSGELTTNFETSTTTHFSISKCICCASSILRSFTFKLLHL</sequence>
<evidence type="ECO:0000313" key="2">
    <source>
        <dbReference type="EMBL" id="JAP17891.1"/>
    </source>
</evidence>
<accession>A0A0V0HCJ9</accession>
<reference evidence="2" key="1">
    <citation type="submission" date="2015-12" db="EMBL/GenBank/DDBJ databases">
        <title>Gene expression during late stages of embryo sac development: a critical building block for successful pollen-pistil interactions.</title>
        <authorList>
            <person name="Liu Y."/>
            <person name="Joly V."/>
            <person name="Sabar M."/>
            <person name="Matton D.P."/>
        </authorList>
    </citation>
    <scope>NUCLEOTIDE SEQUENCE</scope>
</reference>